<evidence type="ECO:0000256" key="1">
    <source>
        <dbReference type="ARBA" id="ARBA00011062"/>
    </source>
</evidence>
<sequence>MENGIAVSSGCKPMVMVTNDDGIYGAGLRAFVRVLVSTNLFHVLVSAPDSDQSAVGHSISWKRTISVKKVDIDGATAYAVSGTPADSTSLGISKILFPSVPDLVVSGINMGSNSGYHIVCSGTVAGAREAFLNGVPSVSISYDWIDEKSNVDDFTLAAEACIPIITAILDEIKNKTYRHNCFLTIDVPTDVTNHKGYRLTKQSKSIVELGWKQVISEAQGGSMLLFDREFKGEQVDNEEDGDYFFLQQGYITVTPIGALTPAEIDDVEFYKRWLPGVIDEVQKSQNL</sequence>
<reference evidence="5 6" key="1">
    <citation type="journal article" date="2021" name="BMC Genomics">
        <title>Datura genome reveals duplications of psychoactive alkaloid biosynthetic genes and high mutation rate following tissue culture.</title>
        <authorList>
            <person name="Rajewski A."/>
            <person name="Carter-House D."/>
            <person name="Stajich J."/>
            <person name="Litt A."/>
        </authorList>
    </citation>
    <scope>NUCLEOTIDE SEQUENCE [LARGE SCALE GENOMIC DNA]</scope>
    <source>
        <strain evidence="5">AR-01</strain>
    </source>
</reference>
<comment type="similarity">
    <text evidence="1">Belongs to the SurE nucleotidase family.</text>
</comment>
<protein>
    <recommendedName>
        <fullName evidence="4">Survival protein SurE-like phosphatase/nucleotidase domain-containing protein</fullName>
    </recommendedName>
</protein>
<dbReference type="HAMAP" id="MF_00060">
    <property type="entry name" value="SurE"/>
    <property type="match status" value="1"/>
</dbReference>
<name>A0ABS8S8B1_DATST</name>
<organism evidence="5 6">
    <name type="scientific">Datura stramonium</name>
    <name type="common">Jimsonweed</name>
    <name type="synonym">Common thornapple</name>
    <dbReference type="NCBI Taxonomy" id="4076"/>
    <lineage>
        <taxon>Eukaryota</taxon>
        <taxon>Viridiplantae</taxon>
        <taxon>Streptophyta</taxon>
        <taxon>Embryophyta</taxon>
        <taxon>Tracheophyta</taxon>
        <taxon>Spermatophyta</taxon>
        <taxon>Magnoliopsida</taxon>
        <taxon>eudicotyledons</taxon>
        <taxon>Gunneridae</taxon>
        <taxon>Pentapetalae</taxon>
        <taxon>asterids</taxon>
        <taxon>lamiids</taxon>
        <taxon>Solanales</taxon>
        <taxon>Solanaceae</taxon>
        <taxon>Solanoideae</taxon>
        <taxon>Datureae</taxon>
        <taxon>Datura</taxon>
    </lineage>
</organism>
<dbReference type="Gene3D" id="3.40.1210.10">
    <property type="entry name" value="Survival protein SurE-like phosphatase/nucleotidase"/>
    <property type="match status" value="1"/>
</dbReference>
<keyword evidence="3" id="KW-0378">Hydrolase</keyword>
<accession>A0ABS8S8B1</accession>
<keyword evidence="2" id="KW-0479">Metal-binding</keyword>
<evidence type="ECO:0000256" key="2">
    <source>
        <dbReference type="ARBA" id="ARBA00022723"/>
    </source>
</evidence>
<dbReference type="SUPFAM" id="SSF64167">
    <property type="entry name" value="SurE-like"/>
    <property type="match status" value="1"/>
</dbReference>
<dbReference type="Pfam" id="PF01975">
    <property type="entry name" value="SurE"/>
    <property type="match status" value="1"/>
</dbReference>
<evidence type="ECO:0000259" key="4">
    <source>
        <dbReference type="Pfam" id="PF01975"/>
    </source>
</evidence>
<proteinExistence type="inferred from homology"/>
<comment type="caution">
    <text evidence="5">The sequence shown here is derived from an EMBL/GenBank/DDBJ whole genome shotgun (WGS) entry which is preliminary data.</text>
</comment>
<dbReference type="PANTHER" id="PTHR30457:SF15">
    <property type="entry name" value="5'-NUCLEOTIDASE SURE-LIKE ISOFORM X1"/>
    <property type="match status" value="1"/>
</dbReference>
<evidence type="ECO:0000313" key="6">
    <source>
        <dbReference type="Proteomes" id="UP000823775"/>
    </source>
</evidence>
<dbReference type="PANTHER" id="PTHR30457">
    <property type="entry name" value="5'-NUCLEOTIDASE SURE"/>
    <property type="match status" value="1"/>
</dbReference>
<evidence type="ECO:0000256" key="3">
    <source>
        <dbReference type="ARBA" id="ARBA00022801"/>
    </source>
</evidence>
<dbReference type="InterPro" id="IPR036523">
    <property type="entry name" value="SurE-like_sf"/>
</dbReference>
<gene>
    <name evidence="5" type="ORF">HAX54_026940</name>
</gene>
<dbReference type="NCBIfam" id="TIGR00087">
    <property type="entry name" value="surE"/>
    <property type="match status" value="1"/>
</dbReference>
<dbReference type="Proteomes" id="UP000823775">
    <property type="component" value="Unassembled WGS sequence"/>
</dbReference>
<feature type="domain" description="Survival protein SurE-like phosphatase/nucleotidase" evidence="4">
    <location>
        <begin position="15"/>
        <end position="205"/>
    </location>
</feature>
<dbReference type="InterPro" id="IPR030048">
    <property type="entry name" value="SurE"/>
</dbReference>
<keyword evidence="6" id="KW-1185">Reference proteome</keyword>
<dbReference type="InterPro" id="IPR002828">
    <property type="entry name" value="SurE-like_Pase/nucleotidase"/>
</dbReference>
<evidence type="ECO:0000313" key="5">
    <source>
        <dbReference type="EMBL" id="MCD7455063.1"/>
    </source>
</evidence>
<dbReference type="EMBL" id="JACEIK010000327">
    <property type="protein sequence ID" value="MCD7455063.1"/>
    <property type="molecule type" value="Genomic_DNA"/>
</dbReference>